<comment type="caution">
    <text evidence="2">The sequence shown here is derived from an EMBL/GenBank/DDBJ whole genome shotgun (WGS) entry which is preliminary data.</text>
</comment>
<proteinExistence type="predicted"/>
<gene>
    <name evidence="2" type="ORF">LCGC14_1582110</name>
</gene>
<organism evidence="2">
    <name type="scientific">marine sediment metagenome</name>
    <dbReference type="NCBI Taxonomy" id="412755"/>
    <lineage>
        <taxon>unclassified sequences</taxon>
        <taxon>metagenomes</taxon>
        <taxon>ecological metagenomes</taxon>
    </lineage>
</organism>
<keyword evidence="1" id="KW-1133">Transmembrane helix</keyword>
<keyword evidence="1" id="KW-0472">Membrane</keyword>
<dbReference type="EMBL" id="LAZR01012465">
    <property type="protein sequence ID" value="KKM26698.1"/>
    <property type="molecule type" value="Genomic_DNA"/>
</dbReference>
<name>A0A0F9KX86_9ZZZZ</name>
<feature type="non-terminal residue" evidence="2">
    <location>
        <position position="1"/>
    </location>
</feature>
<evidence type="ECO:0000313" key="2">
    <source>
        <dbReference type="EMBL" id="KKM26698.1"/>
    </source>
</evidence>
<accession>A0A0F9KX86</accession>
<protein>
    <submittedName>
        <fullName evidence="2">Uncharacterized protein</fullName>
    </submittedName>
</protein>
<evidence type="ECO:0000256" key="1">
    <source>
        <dbReference type="SAM" id="Phobius"/>
    </source>
</evidence>
<sequence length="265" mass="30042">NNSSNPSFWFEGDANITGAKSKTTILGWNDIVWQTWDVFTSLFMSEYYSFEDLLILLNIMDNLGYNETTINANYTESYSLSYGIRAVWNFTDGAFLEDPSYSEGILVFKDPLDFKTMLDDYDTIAAEINKKLFFPFTYLTFPNITADEFLWQLALNGFAVASPQSAYLTDLIEELGCENVTSNGNTLIFERYGETTYTVEIVYGAEGTMSSVSVKAADETVIFQIISSNSEWMFFVIITVVLICIAGITVVLILRKRKINKLRKN</sequence>
<reference evidence="2" key="1">
    <citation type="journal article" date="2015" name="Nature">
        <title>Complex archaea that bridge the gap between prokaryotes and eukaryotes.</title>
        <authorList>
            <person name="Spang A."/>
            <person name="Saw J.H."/>
            <person name="Jorgensen S.L."/>
            <person name="Zaremba-Niedzwiedzka K."/>
            <person name="Martijn J."/>
            <person name="Lind A.E."/>
            <person name="van Eijk R."/>
            <person name="Schleper C."/>
            <person name="Guy L."/>
            <person name="Ettema T.J."/>
        </authorList>
    </citation>
    <scope>NUCLEOTIDE SEQUENCE</scope>
</reference>
<keyword evidence="1" id="KW-0812">Transmembrane</keyword>
<dbReference type="AlphaFoldDB" id="A0A0F9KX86"/>
<feature type="transmembrane region" description="Helical" evidence="1">
    <location>
        <begin position="232"/>
        <end position="254"/>
    </location>
</feature>